<organism evidence="1 2">
    <name type="scientific">Hyalomma asiaticum</name>
    <name type="common">Tick</name>
    <dbReference type="NCBI Taxonomy" id="266040"/>
    <lineage>
        <taxon>Eukaryota</taxon>
        <taxon>Metazoa</taxon>
        <taxon>Ecdysozoa</taxon>
        <taxon>Arthropoda</taxon>
        <taxon>Chelicerata</taxon>
        <taxon>Arachnida</taxon>
        <taxon>Acari</taxon>
        <taxon>Parasitiformes</taxon>
        <taxon>Ixodida</taxon>
        <taxon>Ixodoidea</taxon>
        <taxon>Ixodidae</taxon>
        <taxon>Hyalomminae</taxon>
        <taxon>Hyalomma</taxon>
    </lineage>
</organism>
<accession>A0ACB7T9Y0</accession>
<reference evidence="1" key="1">
    <citation type="submission" date="2020-05" db="EMBL/GenBank/DDBJ databases">
        <title>Large-scale comparative analyses of tick genomes elucidate their genetic diversity and vector capacities.</title>
        <authorList>
            <person name="Jia N."/>
            <person name="Wang J."/>
            <person name="Shi W."/>
            <person name="Du L."/>
            <person name="Sun Y."/>
            <person name="Zhan W."/>
            <person name="Jiang J."/>
            <person name="Wang Q."/>
            <person name="Zhang B."/>
            <person name="Ji P."/>
            <person name="Sakyi L.B."/>
            <person name="Cui X."/>
            <person name="Yuan T."/>
            <person name="Jiang B."/>
            <person name="Yang W."/>
            <person name="Lam T.T.-Y."/>
            <person name="Chang Q."/>
            <person name="Ding S."/>
            <person name="Wang X."/>
            <person name="Zhu J."/>
            <person name="Ruan X."/>
            <person name="Zhao L."/>
            <person name="Wei J."/>
            <person name="Que T."/>
            <person name="Du C."/>
            <person name="Cheng J."/>
            <person name="Dai P."/>
            <person name="Han X."/>
            <person name="Huang E."/>
            <person name="Gao Y."/>
            <person name="Liu J."/>
            <person name="Shao H."/>
            <person name="Ye R."/>
            <person name="Li L."/>
            <person name="Wei W."/>
            <person name="Wang X."/>
            <person name="Wang C."/>
            <person name="Yang T."/>
            <person name="Huo Q."/>
            <person name="Li W."/>
            <person name="Guo W."/>
            <person name="Chen H."/>
            <person name="Zhou L."/>
            <person name="Ni X."/>
            <person name="Tian J."/>
            <person name="Zhou Y."/>
            <person name="Sheng Y."/>
            <person name="Liu T."/>
            <person name="Pan Y."/>
            <person name="Xia L."/>
            <person name="Li J."/>
            <person name="Zhao F."/>
            <person name="Cao W."/>
        </authorList>
    </citation>
    <scope>NUCLEOTIDE SEQUENCE</scope>
    <source>
        <strain evidence="1">Hyas-2018</strain>
    </source>
</reference>
<protein>
    <submittedName>
        <fullName evidence="1">Uncharacterized protein</fullName>
    </submittedName>
</protein>
<name>A0ACB7T9Y0_HYAAI</name>
<gene>
    <name evidence="1" type="ORF">HPB50_000114</name>
</gene>
<comment type="caution">
    <text evidence="1">The sequence shown here is derived from an EMBL/GenBank/DDBJ whole genome shotgun (WGS) entry which is preliminary data.</text>
</comment>
<dbReference type="Proteomes" id="UP000821845">
    <property type="component" value="Chromosome 1"/>
</dbReference>
<proteinExistence type="predicted"/>
<evidence type="ECO:0000313" key="1">
    <source>
        <dbReference type="EMBL" id="KAH6943820.1"/>
    </source>
</evidence>
<dbReference type="EMBL" id="CM023481">
    <property type="protein sequence ID" value="KAH6943820.1"/>
    <property type="molecule type" value="Genomic_DNA"/>
</dbReference>
<sequence length="168" mass="18653">MWSASQSERRYNAIASRRATSLSRARTRPPSYENSIERTTKHGSSQQEVDSSPLTRLKMRLYGRYGTPGYGRCLPIYLAAGSVGREHSIKEEFDKANAGVSLVSNAILLFAKSERRRTTVAPTPSAVALMRTEDGKATQTSRHSSGVRYQSPFRGQGIPLTRYSTITH</sequence>
<keyword evidence="2" id="KW-1185">Reference proteome</keyword>
<evidence type="ECO:0000313" key="2">
    <source>
        <dbReference type="Proteomes" id="UP000821845"/>
    </source>
</evidence>